<keyword evidence="1" id="KW-0732">Signal</keyword>
<feature type="chain" id="PRO_5047493620" evidence="1">
    <location>
        <begin position="29"/>
        <end position="271"/>
    </location>
</feature>
<organism evidence="2 3">
    <name type="scientific">Thalassobacterium sedimentorum</name>
    <dbReference type="NCBI Taxonomy" id="3041258"/>
    <lineage>
        <taxon>Bacteria</taxon>
        <taxon>Pseudomonadati</taxon>
        <taxon>Verrucomicrobiota</taxon>
        <taxon>Opitutia</taxon>
        <taxon>Puniceicoccales</taxon>
        <taxon>Coraliomargaritaceae</taxon>
        <taxon>Thalassobacterium</taxon>
    </lineage>
</organism>
<dbReference type="RefSeq" id="WP_308983461.1">
    <property type="nucleotide sequence ID" value="NZ_JARXIC010000001.1"/>
</dbReference>
<gene>
    <name evidence="2" type="ORF">QEH59_00845</name>
</gene>
<dbReference type="Proteomes" id="UP001243717">
    <property type="component" value="Unassembled WGS sequence"/>
</dbReference>
<keyword evidence="3" id="KW-1185">Reference proteome</keyword>
<sequence>MKSHSLIALVRNGACICTGLCFSLSAQAQPFSYNFEELVAGSEIAPLTGNLNESTGKGRQGNAYGWYGNHFATKQRVTVSNKMNSPWDQGGRQSAVLVGDSDSSSAPSLYNYFTNRTGLTNYNPNKVEVTGSLGKSLTGSGYQVSWDFYAIADSLNTQPYFGLYSKEGDIEAITLDIRYQSHQLRYYDSAEAKLVDHKFKEATWYRFEIVDINLTRQTYGFRVYEWGRDAPVVTLSELSFKNKVTEIDYFRNRVNTENTNPVYYLDNFSIK</sequence>
<name>A0ABU1AEA8_9BACT</name>
<evidence type="ECO:0000313" key="2">
    <source>
        <dbReference type="EMBL" id="MDQ8192952.1"/>
    </source>
</evidence>
<accession>A0ABU1AEA8</accession>
<evidence type="ECO:0000256" key="1">
    <source>
        <dbReference type="SAM" id="SignalP"/>
    </source>
</evidence>
<proteinExistence type="predicted"/>
<feature type="signal peptide" evidence="1">
    <location>
        <begin position="1"/>
        <end position="28"/>
    </location>
</feature>
<reference evidence="2 3" key="1">
    <citation type="submission" date="2023-04" db="EMBL/GenBank/DDBJ databases">
        <title>A novel bacteria isolated from coastal sediment.</title>
        <authorList>
            <person name="Liu X.-J."/>
            <person name="Du Z.-J."/>
        </authorList>
    </citation>
    <scope>NUCLEOTIDE SEQUENCE [LARGE SCALE GENOMIC DNA]</scope>
    <source>
        <strain evidence="2 3">SDUM461004</strain>
    </source>
</reference>
<dbReference type="EMBL" id="JARXIC010000001">
    <property type="protein sequence ID" value="MDQ8192952.1"/>
    <property type="molecule type" value="Genomic_DNA"/>
</dbReference>
<evidence type="ECO:0000313" key="3">
    <source>
        <dbReference type="Proteomes" id="UP001243717"/>
    </source>
</evidence>
<protein>
    <submittedName>
        <fullName evidence="2">Uncharacterized protein</fullName>
    </submittedName>
</protein>
<comment type="caution">
    <text evidence="2">The sequence shown here is derived from an EMBL/GenBank/DDBJ whole genome shotgun (WGS) entry which is preliminary data.</text>
</comment>